<protein>
    <submittedName>
        <fullName evidence="1">DUF2478 domain-containing protein</fullName>
    </submittedName>
</protein>
<organism evidence="1 2">
    <name type="scientific">Bradyrhizobium ottawaense</name>
    <dbReference type="NCBI Taxonomy" id="931866"/>
    <lineage>
        <taxon>Bacteria</taxon>
        <taxon>Pseudomonadati</taxon>
        <taxon>Pseudomonadota</taxon>
        <taxon>Alphaproteobacteria</taxon>
        <taxon>Hyphomicrobiales</taxon>
        <taxon>Nitrobacteraceae</taxon>
        <taxon>Bradyrhizobium</taxon>
    </lineage>
</organism>
<dbReference type="EMBL" id="CP029425">
    <property type="protein sequence ID" value="AWL94184.1"/>
    <property type="molecule type" value="Genomic_DNA"/>
</dbReference>
<dbReference type="AlphaFoldDB" id="A0A2U8P9P6"/>
<sequence length="205" mass="21392">MDMLQQSRDTADSAPRPSAAVSVALVYDSGPAVNRWFAGLVTELRGSGKSLAGLIQEDVPQPGRTRCDMVLHELATGRSMSISEDLGAGATSCRLSTPRLLEAAQLVEAQLADAEIVFLNKFGKAEAEGGGLRDLIAHCIESGKSLVIGVPSGNQQAWTDFCGEYFRTVAATPEPSQEAIAALAALLGQPKTGSAKAGSEQLHVA</sequence>
<dbReference type="KEGG" id="bot:CIT37_19975"/>
<reference evidence="1 2" key="1">
    <citation type="journal article" date="2014" name="Int. J. Syst. Evol. Microbiol.">
        <title>Bradyrhizobium ottawaense sp. nov., a symbiotic nitrogen fixing bacterium from root nodules of soybeans in Canada.</title>
        <authorList>
            <person name="Yu X."/>
            <person name="Cloutier S."/>
            <person name="Tambong J.T."/>
            <person name="Bromfield E.S."/>
        </authorList>
    </citation>
    <scope>NUCLEOTIDE SEQUENCE [LARGE SCALE GENOMIC DNA]</scope>
    <source>
        <strain evidence="1 2">OO99</strain>
    </source>
</reference>
<dbReference type="Proteomes" id="UP000215703">
    <property type="component" value="Chromosome"/>
</dbReference>
<gene>
    <name evidence="1" type="ORF">CIT37_19975</name>
</gene>
<name>A0A2U8P9P6_9BRAD</name>
<proteinExistence type="predicted"/>
<reference evidence="1 2" key="2">
    <citation type="journal article" date="2017" name="Syst. Appl. Microbiol.">
        <title>Soybeans inoculated with root zone soils of Canadian native legumes harbour diverse and novel Bradyrhizobium spp. that possess agricultural potential.</title>
        <authorList>
            <person name="Bromfield E.S.P."/>
            <person name="Cloutier S."/>
            <person name="Tambong J.T."/>
            <person name="Tran Thi T.V."/>
        </authorList>
    </citation>
    <scope>NUCLEOTIDE SEQUENCE [LARGE SCALE GENOMIC DNA]</scope>
    <source>
        <strain evidence="1 2">OO99</strain>
    </source>
</reference>
<dbReference type="Pfam" id="PF10649">
    <property type="entry name" value="DUF2478"/>
    <property type="match status" value="1"/>
</dbReference>
<evidence type="ECO:0000313" key="1">
    <source>
        <dbReference type="EMBL" id="AWL94184.1"/>
    </source>
</evidence>
<evidence type="ECO:0000313" key="2">
    <source>
        <dbReference type="Proteomes" id="UP000215703"/>
    </source>
</evidence>
<dbReference type="InterPro" id="IPR018912">
    <property type="entry name" value="DUF2478"/>
</dbReference>
<accession>A0A2U8P9P6</accession>